<dbReference type="RefSeq" id="XP_066710073.1">
    <property type="nucleotide sequence ID" value="XM_066865112.1"/>
</dbReference>
<evidence type="ECO:0000256" key="5">
    <source>
        <dbReference type="SAM" id="MobiDB-lite"/>
    </source>
</evidence>
<feature type="transmembrane region" description="Helical" evidence="6">
    <location>
        <begin position="265"/>
        <end position="287"/>
    </location>
</feature>
<feature type="transmembrane region" description="Helical" evidence="6">
    <location>
        <begin position="136"/>
        <end position="161"/>
    </location>
</feature>
<dbReference type="InterPro" id="IPR036259">
    <property type="entry name" value="MFS_trans_sf"/>
</dbReference>
<feature type="compositionally biased region" description="Low complexity" evidence="5">
    <location>
        <begin position="370"/>
        <end position="388"/>
    </location>
</feature>
<comment type="subcellular location">
    <subcellularLocation>
        <location evidence="1">Membrane</location>
        <topology evidence="1">Multi-pass membrane protein</topology>
    </subcellularLocation>
</comment>
<sequence length="524" mass="55106">MQNAQRPTPTAHLAGGSRTFVSGENTGRSGEGVIGHLESSSPSEREPLLANRKHDVTVTTRSLSDDSGTSEYGESDTDSCPAPALYLNNTSPTRFLVIFSQILVIQFVGCFDSTVMASSHPAITSQFHAAPAASPLFLGCLSIFAAATAWCAAAPSIVSLIAARGLYYPYSSIIYGVGCTLGAAMGGFLAEHLGWRWIFALQIPVMLVCLCISAVAITHDLGVQDSHTSLRDSLRDFDFVGSGLLCVILITMILGLNLGGQILPWSHPIVASALVVCVACIPVFLYVEWRCASHPLVPLDFISRSPKANLLASNFISTMLTNSVLFNILPNALRPAAHGPFRRHLGGLGPDGLHHRPDPPPPVVGGRGGRLLPAGRASADPARPAHAATGGRSDSGAHVAAATDRGDIRGNNQQALATNVMVLVRSVGQMVGIAASSLLLQGSLRHYLGQLVEGEGSVRGEVIQKFLASIASISSLEPPYQMQFVESYEKALGTLFAGLAVLALVSLLILCPAKMPQIGGSHKS</sequence>
<feature type="region of interest" description="Disordered" evidence="5">
    <location>
        <begin position="1"/>
        <end position="78"/>
    </location>
</feature>
<name>A0ABR1TB78_9PEZI</name>
<evidence type="ECO:0000256" key="2">
    <source>
        <dbReference type="ARBA" id="ARBA00022692"/>
    </source>
</evidence>
<evidence type="ECO:0000256" key="1">
    <source>
        <dbReference type="ARBA" id="ARBA00004141"/>
    </source>
</evidence>
<comment type="caution">
    <text evidence="7">The sequence shown here is derived from an EMBL/GenBank/DDBJ whole genome shotgun (WGS) entry which is preliminary data.</text>
</comment>
<dbReference type="Proteomes" id="UP001480595">
    <property type="component" value="Unassembled WGS sequence"/>
</dbReference>
<feature type="transmembrane region" description="Helical" evidence="6">
    <location>
        <begin position="239"/>
        <end position="259"/>
    </location>
</feature>
<dbReference type="Gene3D" id="1.20.1250.20">
    <property type="entry name" value="MFS general substrate transporter like domains"/>
    <property type="match status" value="1"/>
</dbReference>
<dbReference type="SUPFAM" id="SSF103473">
    <property type="entry name" value="MFS general substrate transporter"/>
    <property type="match status" value="1"/>
</dbReference>
<evidence type="ECO:0000256" key="6">
    <source>
        <dbReference type="SAM" id="Phobius"/>
    </source>
</evidence>
<keyword evidence="4 6" id="KW-0472">Membrane</keyword>
<evidence type="ECO:0000313" key="7">
    <source>
        <dbReference type="EMBL" id="KAK8043220.1"/>
    </source>
</evidence>
<evidence type="ECO:0000256" key="4">
    <source>
        <dbReference type="ARBA" id="ARBA00023136"/>
    </source>
</evidence>
<reference evidence="7 8" key="1">
    <citation type="submission" date="2023-01" db="EMBL/GenBank/DDBJ databases">
        <title>Analysis of 21 Apiospora genomes using comparative genomics revels a genus with tremendous synthesis potential of carbohydrate active enzymes and secondary metabolites.</title>
        <authorList>
            <person name="Sorensen T."/>
        </authorList>
    </citation>
    <scope>NUCLEOTIDE SEQUENCE [LARGE SCALE GENOMIC DNA]</scope>
    <source>
        <strain evidence="7 8">CBS 135458</strain>
    </source>
</reference>
<feature type="region of interest" description="Disordered" evidence="5">
    <location>
        <begin position="347"/>
        <end position="405"/>
    </location>
</feature>
<organism evidence="7 8">
    <name type="scientific">Apiospora phragmitis</name>
    <dbReference type="NCBI Taxonomy" id="2905665"/>
    <lineage>
        <taxon>Eukaryota</taxon>
        <taxon>Fungi</taxon>
        <taxon>Dikarya</taxon>
        <taxon>Ascomycota</taxon>
        <taxon>Pezizomycotina</taxon>
        <taxon>Sordariomycetes</taxon>
        <taxon>Xylariomycetidae</taxon>
        <taxon>Amphisphaeriales</taxon>
        <taxon>Apiosporaceae</taxon>
        <taxon>Apiospora</taxon>
    </lineage>
</organism>
<dbReference type="PANTHER" id="PTHR23501">
    <property type="entry name" value="MAJOR FACILITATOR SUPERFAMILY"/>
    <property type="match status" value="1"/>
</dbReference>
<feature type="transmembrane region" description="Helical" evidence="6">
    <location>
        <begin position="196"/>
        <end position="218"/>
    </location>
</feature>
<dbReference type="PANTHER" id="PTHR23501:SF67">
    <property type="entry name" value="MFS MULTIDRUG EFFLUX TRANSPORTER (EUROFUNG)"/>
    <property type="match status" value="1"/>
</dbReference>
<feature type="compositionally biased region" description="Polar residues" evidence="5">
    <location>
        <begin position="19"/>
        <end position="28"/>
    </location>
</feature>
<dbReference type="GeneID" id="92098175"/>
<feature type="transmembrane region" description="Helical" evidence="6">
    <location>
        <begin position="173"/>
        <end position="190"/>
    </location>
</feature>
<proteinExistence type="predicted"/>
<keyword evidence="8" id="KW-1185">Reference proteome</keyword>
<evidence type="ECO:0000256" key="3">
    <source>
        <dbReference type="ARBA" id="ARBA00022989"/>
    </source>
</evidence>
<protein>
    <submittedName>
        <fullName evidence="7">Major facilitator superfamily domain-containing protein</fullName>
    </submittedName>
</protein>
<keyword evidence="3 6" id="KW-1133">Transmembrane helix</keyword>
<accession>A0ABR1TB78</accession>
<gene>
    <name evidence="7" type="ORF">PG994_013703</name>
</gene>
<feature type="transmembrane region" description="Helical" evidence="6">
    <location>
        <begin position="491"/>
        <end position="513"/>
    </location>
</feature>
<feature type="compositionally biased region" description="Basic and acidic residues" evidence="5">
    <location>
        <begin position="43"/>
        <end position="56"/>
    </location>
</feature>
<evidence type="ECO:0000313" key="8">
    <source>
        <dbReference type="Proteomes" id="UP001480595"/>
    </source>
</evidence>
<keyword evidence="2 6" id="KW-0812">Transmembrane</keyword>
<dbReference type="EMBL" id="JAQQWL010000013">
    <property type="protein sequence ID" value="KAK8043220.1"/>
    <property type="molecule type" value="Genomic_DNA"/>
</dbReference>
<feature type="compositionally biased region" description="Polar residues" evidence="5">
    <location>
        <begin position="57"/>
        <end position="72"/>
    </location>
</feature>
<feature type="transmembrane region" description="Helical" evidence="6">
    <location>
        <begin position="95"/>
        <end position="116"/>
    </location>
</feature>